<keyword evidence="3" id="KW-1185">Reference proteome</keyword>
<sequence>MQKQMNTLKSIDLQADSDNRLCEKNNQQDKRSSSKKEYESINENKQRSADMKTSKLKLKQPSAEPGTSKSTPSAKHNQQHQSEQSELSQEVTSGLIEIQPTQPINTNESTTWTKVTQKQKRFTRTPLI</sequence>
<feature type="compositionally biased region" description="Basic and acidic residues" evidence="1">
    <location>
        <begin position="17"/>
        <end position="53"/>
    </location>
</feature>
<organism evidence="2 3">
    <name type="scientific">Zophobas morio</name>
    <dbReference type="NCBI Taxonomy" id="2755281"/>
    <lineage>
        <taxon>Eukaryota</taxon>
        <taxon>Metazoa</taxon>
        <taxon>Ecdysozoa</taxon>
        <taxon>Arthropoda</taxon>
        <taxon>Hexapoda</taxon>
        <taxon>Insecta</taxon>
        <taxon>Pterygota</taxon>
        <taxon>Neoptera</taxon>
        <taxon>Endopterygota</taxon>
        <taxon>Coleoptera</taxon>
        <taxon>Polyphaga</taxon>
        <taxon>Cucujiformia</taxon>
        <taxon>Tenebrionidae</taxon>
        <taxon>Zophobas</taxon>
    </lineage>
</organism>
<evidence type="ECO:0000313" key="2">
    <source>
        <dbReference type="EMBL" id="KAJ3658808.1"/>
    </source>
</evidence>
<feature type="compositionally biased region" description="Polar residues" evidence="1">
    <location>
        <begin position="99"/>
        <end position="116"/>
    </location>
</feature>
<protein>
    <submittedName>
        <fullName evidence="2">Uncharacterized protein</fullName>
    </submittedName>
</protein>
<reference evidence="2" key="1">
    <citation type="journal article" date="2023" name="G3 (Bethesda)">
        <title>Whole genome assemblies of Zophobas morio and Tenebrio molitor.</title>
        <authorList>
            <person name="Kaur S."/>
            <person name="Stinson S.A."/>
            <person name="diCenzo G.C."/>
        </authorList>
    </citation>
    <scope>NUCLEOTIDE SEQUENCE</scope>
    <source>
        <strain evidence="2">QUZm001</strain>
    </source>
</reference>
<proteinExistence type="predicted"/>
<evidence type="ECO:0000256" key="1">
    <source>
        <dbReference type="SAM" id="MobiDB-lite"/>
    </source>
</evidence>
<dbReference type="AlphaFoldDB" id="A0AA38MK46"/>
<dbReference type="Proteomes" id="UP001168821">
    <property type="component" value="Unassembled WGS sequence"/>
</dbReference>
<accession>A0AA38MK46</accession>
<name>A0AA38MK46_9CUCU</name>
<feature type="compositionally biased region" description="Polar residues" evidence="1">
    <location>
        <begin position="65"/>
        <end position="76"/>
    </location>
</feature>
<gene>
    <name evidence="2" type="ORF">Zmor_010529</name>
</gene>
<dbReference type="EMBL" id="JALNTZ010000003">
    <property type="protein sequence ID" value="KAJ3658808.1"/>
    <property type="molecule type" value="Genomic_DNA"/>
</dbReference>
<comment type="caution">
    <text evidence="2">The sequence shown here is derived from an EMBL/GenBank/DDBJ whole genome shotgun (WGS) entry which is preliminary data.</text>
</comment>
<feature type="compositionally biased region" description="Low complexity" evidence="1">
    <location>
        <begin position="79"/>
        <end position="90"/>
    </location>
</feature>
<feature type="compositionally biased region" description="Basic residues" evidence="1">
    <location>
        <begin position="117"/>
        <end position="128"/>
    </location>
</feature>
<feature type="region of interest" description="Disordered" evidence="1">
    <location>
        <begin position="1"/>
        <end position="128"/>
    </location>
</feature>
<evidence type="ECO:0000313" key="3">
    <source>
        <dbReference type="Proteomes" id="UP001168821"/>
    </source>
</evidence>